<sequence length="87" mass="9861">RCAIPGWPNDTYDIVSDYQQGVYNKTVPPGESCKIYSRNHTFDYDADNRPINGSLFLEACPNGWVYAKSTIRLNAVSQINLVCNNRM</sequence>
<name>A0AAV2I0I1_LYMST</name>
<dbReference type="AlphaFoldDB" id="A0AAV2I0I1"/>
<feature type="non-terminal residue" evidence="1">
    <location>
        <position position="1"/>
    </location>
</feature>
<gene>
    <name evidence="1" type="ORF">GSLYS_00013253001</name>
</gene>
<dbReference type="Proteomes" id="UP001497497">
    <property type="component" value="Unassembled WGS sequence"/>
</dbReference>
<comment type="caution">
    <text evidence="1">The sequence shown here is derived from an EMBL/GenBank/DDBJ whole genome shotgun (WGS) entry which is preliminary data.</text>
</comment>
<organism evidence="1 2">
    <name type="scientific">Lymnaea stagnalis</name>
    <name type="common">Great pond snail</name>
    <name type="synonym">Helix stagnalis</name>
    <dbReference type="NCBI Taxonomy" id="6523"/>
    <lineage>
        <taxon>Eukaryota</taxon>
        <taxon>Metazoa</taxon>
        <taxon>Spiralia</taxon>
        <taxon>Lophotrochozoa</taxon>
        <taxon>Mollusca</taxon>
        <taxon>Gastropoda</taxon>
        <taxon>Heterobranchia</taxon>
        <taxon>Euthyneura</taxon>
        <taxon>Panpulmonata</taxon>
        <taxon>Hygrophila</taxon>
        <taxon>Lymnaeoidea</taxon>
        <taxon>Lymnaeidae</taxon>
        <taxon>Lymnaea</taxon>
    </lineage>
</organism>
<dbReference type="EMBL" id="CAXITT010000340">
    <property type="protein sequence ID" value="CAL1539492.1"/>
    <property type="molecule type" value="Genomic_DNA"/>
</dbReference>
<keyword evidence="2" id="KW-1185">Reference proteome</keyword>
<evidence type="ECO:0000313" key="2">
    <source>
        <dbReference type="Proteomes" id="UP001497497"/>
    </source>
</evidence>
<evidence type="ECO:0000313" key="1">
    <source>
        <dbReference type="EMBL" id="CAL1539492.1"/>
    </source>
</evidence>
<accession>A0AAV2I0I1</accession>
<reference evidence="1 2" key="1">
    <citation type="submission" date="2024-04" db="EMBL/GenBank/DDBJ databases">
        <authorList>
            <consortium name="Genoscope - CEA"/>
            <person name="William W."/>
        </authorList>
    </citation>
    <scope>NUCLEOTIDE SEQUENCE [LARGE SCALE GENOMIC DNA]</scope>
</reference>
<proteinExistence type="predicted"/>
<feature type="non-terminal residue" evidence="1">
    <location>
        <position position="87"/>
    </location>
</feature>
<protein>
    <submittedName>
        <fullName evidence="1">Uncharacterized protein</fullName>
    </submittedName>
</protein>